<evidence type="ECO:0000313" key="2">
    <source>
        <dbReference type="Proteomes" id="UP000010116"/>
    </source>
</evidence>
<proteinExistence type="predicted"/>
<organism evidence="1 2">
    <name type="scientific">SAR86 cluster bacterium SAR86B</name>
    <dbReference type="NCBI Taxonomy" id="1123867"/>
    <lineage>
        <taxon>Bacteria</taxon>
        <taxon>Pseudomonadati</taxon>
        <taxon>Pseudomonadota</taxon>
        <taxon>Gammaproteobacteria</taxon>
        <taxon>SAR86 cluster</taxon>
    </lineage>
</organism>
<dbReference type="AlphaFoldDB" id="J4X4S0"/>
<dbReference type="Proteomes" id="UP000010116">
    <property type="component" value="Unassembled WGS sequence"/>
</dbReference>
<gene>
    <name evidence="1" type="ORF">NT02SARS_0403</name>
</gene>
<name>J4X4S0_9GAMM</name>
<evidence type="ECO:0000313" key="1">
    <source>
        <dbReference type="EMBL" id="EJP73860.1"/>
    </source>
</evidence>
<dbReference type="HOGENOM" id="CLU_2144082_0_0_6"/>
<sequence length="112" mass="12701">MICSCASSKDQPSYGLSEHTVEHNKKSYLIEDNKIQSKIFISEPRAKNILKGSVSAISLGNRNLDLRLEDFEAAVTIYMTSYKNPNCFIREVSYIDKSGIGKRGYNFYYSCP</sequence>
<dbReference type="EMBL" id="JH611164">
    <property type="protein sequence ID" value="EJP73860.1"/>
    <property type="molecule type" value="Genomic_DNA"/>
</dbReference>
<accession>J4X4S0</accession>
<protein>
    <submittedName>
        <fullName evidence="1">Uncharacterized protein</fullName>
    </submittedName>
</protein>
<reference evidence="1 2" key="1">
    <citation type="journal article" date="2012" name="ISME J.">
        <title>Genomic insights to SAR86, an abundant and uncultivated marine bacterial lineage.</title>
        <authorList>
            <person name="Dupont C.L."/>
            <person name="Rusch D.B."/>
            <person name="Yooseph S."/>
            <person name="Lombardo M.J."/>
            <person name="Richter R.A."/>
            <person name="Valas R."/>
            <person name="Novotny M."/>
            <person name="Yee-Greenbaum J."/>
            <person name="Selengut J.D."/>
            <person name="Haft D.H."/>
            <person name="Halpern A.L."/>
            <person name="Lasken R.S."/>
            <person name="Nealson K."/>
            <person name="Friedman R."/>
            <person name="Venter J.C."/>
        </authorList>
    </citation>
    <scope>NUCLEOTIDE SEQUENCE [LARGE SCALE GENOMIC DNA]</scope>
</reference>